<gene>
    <name evidence="2" type="ORF">GcM3_073023</name>
</gene>
<evidence type="ECO:0000313" key="2">
    <source>
        <dbReference type="EMBL" id="RKF77265.1"/>
    </source>
</evidence>
<evidence type="ECO:0000313" key="3">
    <source>
        <dbReference type="Proteomes" id="UP000283383"/>
    </source>
</evidence>
<feature type="region of interest" description="Disordered" evidence="1">
    <location>
        <begin position="1"/>
        <end position="23"/>
    </location>
</feature>
<keyword evidence="3" id="KW-1185">Reference proteome</keyword>
<reference evidence="2 3" key="1">
    <citation type="journal article" date="2018" name="BMC Genomics">
        <title>Comparative genome analyses reveal sequence features reflecting distinct modes of host-adaptation between dicot and monocot powdery mildew.</title>
        <authorList>
            <person name="Wu Y."/>
            <person name="Ma X."/>
            <person name="Pan Z."/>
            <person name="Kale S.D."/>
            <person name="Song Y."/>
            <person name="King H."/>
            <person name="Zhang Q."/>
            <person name="Presley C."/>
            <person name="Deng X."/>
            <person name="Wei C.I."/>
            <person name="Xiao S."/>
        </authorList>
    </citation>
    <scope>NUCLEOTIDE SEQUENCE [LARGE SCALE GENOMIC DNA]</scope>
    <source>
        <strain evidence="2">UMSG3</strain>
    </source>
</reference>
<organism evidence="2 3">
    <name type="scientific">Golovinomyces cichoracearum</name>
    <dbReference type="NCBI Taxonomy" id="62708"/>
    <lineage>
        <taxon>Eukaryota</taxon>
        <taxon>Fungi</taxon>
        <taxon>Dikarya</taxon>
        <taxon>Ascomycota</taxon>
        <taxon>Pezizomycotina</taxon>
        <taxon>Leotiomycetes</taxon>
        <taxon>Erysiphales</taxon>
        <taxon>Erysiphaceae</taxon>
        <taxon>Golovinomyces</taxon>
    </lineage>
</organism>
<dbReference type="EMBL" id="MCBQ01007342">
    <property type="protein sequence ID" value="RKF77265.1"/>
    <property type="molecule type" value="Genomic_DNA"/>
</dbReference>
<comment type="caution">
    <text evidence="2">The sequence shown here is derived from an EMBL/GenBank/DDBJ whole genome shotgun (WGS) entry which is preliminary data.</text>
</comment>
<name>A0A420IRV5_9PEZI</name>
<accession>A0A420IRV5</accession>
<proteinExistence type="predicted"/>
<sequence length="59" mass="7037">MFHALKNCSKKIEDDTDQASDDPCKLYKDDHANKDCYKRHPERVPKRWLKREGANGRNY</sequence>
<dbReference type="AlphaFoldDB" id="A0A420IRV5"/>
<dbReference type="Proteomes" id="UP000283383">
    <property type="component" value="Unassembled WGS sequence"/>
</dbReference>
<protein>
    <submittedName>
        <fullName evidence="2">Uncharacterized protein</fullName>
    </submittedName>
</protein>
<evidence type="ECO:0000256" key="1">
    <source>
        <dbReference type="SAM" id="MobiDB-lite"/>
    </source>
</evidence>